<evidence type="ECO:0000313" key="2">
    <source>
        <dbReference type="EMBL" id="TMR16290.1"/>
    </source>
</evidence>
<feature type="chain" id="PRO_5024287334" evidence="1">
    <location>
        <begin position="26"/>
        <end position="126"/>
    </location>
</feature>
<feature type="signal peptide" evidence="1">
    <location>
        <begin position="1"/>
        <end position="25"/>
    </location>
</feature>
<dbReference type="EMBL" id="VCKY01000091">
    <property type="protein sequence ID" value="TMR16290.1"/>
    <property type="molecule type" value="Genomic_DNA"/>
</dbReference>
<evidence type="ECO:0000313" key="3">
    <source>
        <dbReference type="Proteomes" id="UP000309128"/>
    </source>
</evidence>
<dbReference type="Proteomes" id="UP000309128">
    <property type="component" value="Unassembled WGS sequence"/>
</dbReference>
<name>A0A5S4FXZ2_9ACTN</name>
<reference evidence="2 3" key="1">
    <citation type="submission" date="2019-05" db="EMBL/GenBank/DDBJ databases">
        <title>Draft genome sequence of Nonomuraea turkmeniaca DSM 43926.</title>
        <authorList>
            <person name="Saricaoglu S."/>
            <person name="Isik K."/>
        </authorList>
    </citation>
    <scope>NUCLEOTIDE SEQUENCE [LARGE SCALE GENOMIC DNA]</scope>
    <source>
        <strain evidence="2 3">DSM 43926</strain>
    </source>
</reference>
<keyword evidence="3" id="KW-1185">Reference proteome</keyword>
<evidence type="ECO:0000256" key="1">
    <source>
        <dbReference type="SAM" id="SignalP"/>
    </source>
</evidence>
<sequence>MHRFAPVLAAAAFGAMTLFSGSALAATATPAAAGNQAVVLKDWDTDDASTANYVWAVTQQPEKRVVLLQPEKRVVLLQPERKMVLLQPEKNMVLLQPDKQWTIKWQKLERRGPQMQRWIQLMELYG</sequence>
<proteinExistence type="predicted"/>
<dbReference type="AlphaFoldDB" id="A0A5S4FXZ2"/>
<accession>A0A5S4FXZ2</accession>
<dbReference type="RefSeq" id="WP_138668703.1">
    <property type="nucleotide sequence ID" value="NZ_VCKY01000091.1"/>
</dbReference>
<keyword evidence="1" id="KW-0732">Signal</keyword>
<protein>
    <submittedName>
        <fullName evidence="2">Uncharacterized protein</fullName>
    </submittedName>
</protein>
<comment type="caution">
    <text evidence="2">The sequence shown here is derived from an EMBL/GenBank/DDBJ whole genome shotgun (WGS) entry which is preliminary data.</text>
</comment>
<organism evidence="2 3">
    <name type="scientific">Nonomuraea turkmeniaca</name>
    <dbReference type="NCBI Taxonomy" id="103838"/>
    <lineage>
        <taxon>Bacteria</taxon>
        <taxon>Bacillati</taxon>
        <taxon>Actinomycetota</taxon>
        <taxon>Actinomycetes</taxon>
        <taxon>Streptosporangiales</taxon>
        <taxon>Streptosporangiaceae</taxon>
        <taxon>Nonomuraea</taxon>
    </lineage>
</organism>
<gene>
    <name evidence="2" type="ORF">ETD86_25585</name>
</gene>